<sequence>MATPNLEQTSSDTLHKVAALLHPSDLSSLRANAVDEQMLHTELQRILTTWRTSLMGSEVAKLEALSTDETLRSFVKTIHIEDDCEKNDPWNTLEPFRFPNIWPRNKAGSVLSDQIGVASLRSMLKERKLRPLTIVVRDYRISSLNSSTCPSTSRNVTYRFGGELMARDLKPAPALAKDILDGIALDILSITMRQVKLPKRSEISLPVSEPCVTEITVNMSLDHDGCVAFSSLRSAELLVIPFWLDQVCYRAPNLEILKIKHSNISGSLPAGGPQFTNLQQLDLSYCKFNGGDLLNLTMASKRSLSSVSLHMTTMTDDSTWQDILSTMGHELSGLESFTLRILKGGGELITFYGFDEQSVPEDCRPGLYLLQKGPPEIRRLDQISYKGPHAAGVLETVSRYARPWKV</sequence>
<dbReference type="OMA" id="RISWVEY"/>
<dbReference type="InParanoid" id="A0A074XZ17"/>
<dbReference type="Gene3D" id="3.80.10.10">
    <property type="entry name" value="Ribonuclease Inhibitor"/>
    <property type="match status" value="1"/>
</dbReference>
<dbReference type="HOGENOM" id="CLU_056570_0_0_1"/>
<dbReference type="InterPro" id="IPR032675">
    <property type="entry name" value="LRR_dom_sf"/>
</dbReference>
<reference evidence="1 2" key="1">
    <citation type="journal article" date="2014" name="BMC Genomics">
        <title>Genome sequencing of four Aureobasidium pullulans varieties: biotechnological potential, stress tolerance, and description of new species.</title>
        <authorList>
            <person name="Gostin Ar C."/>
            <person name="Ohm R.A."/>
            <person name="Kogej T."/>
            <person name="Sonjak S."/>
            <person name="Turk M."/>
            <person name="Zajc J."/>
            <person name="Zalar P."/>
            <person name="Grube M."/>
            <person name="Sun H."/>
            <person name="Han J."/>
            <person name="Sharma A."/>
            <person name="Chiniquy J."/>
            <person name="Ngan C.Y."/>
            <person name="Lipzen A."/>
            <person name="Barry K."/>
            <person name="Grigoriev I.V."/>
            <person name="Gunde-Cimerman N."/>
        </authorList>
    </citation>
    <scope>NUCLEOTIDE SEQUENCE [LARGE SCALE GENOMIC DNA]</scope>
    <source>
        <strain evidence="1 2">EXF-2481</strain>
    </source>
</reference>
<dbReference type="SUPFAM" id="SSF52047">
    <property type="entry name" value="RNI-like"/>
    <property type="match status" value="1"/>
</dbReference>
<organism evidence="1 2">
    <name type="scientific">Aureobasidium subglaciale (strain EXF-2481)</name>
    <name type="common">Aureobasidium pullulans var. subglaciale</name>
    <dbReference type="NCBI Taxonomy" id="1043005"/>
    <lineage>
        <taxon>Eukaryota</taxon>
        <taxon>Fungi</taxon>
        <taxon>Dikarya</taxon>
        <taxon>Ascomycota</taxon>
        <taxon>Pezizomycotina</taxon>
        <taxon>Dothideomycetes</taxon>
        <taxon>Dothideomycetidae</taxon>
        <taxon>Dothideales</taxon>
        <taxon>Saccotheciaceae</taxon>
        <taxon>Aureobasidium</taxon>
    </lineage>
</organism>
<dbReference type="GeneID" id="25364890"/>
<dbReference type="RefSeq" id="XP_013339288.1">
    <property type="nucleotide sequence ID" value="XM_013483834.1"/>
</dbReference>
<accession>A0A074XZ17</accession>
<name>A0A074XZ17_AURSE</name>
<proteinExistence type="predicted"/>
<evidence type="ECO:0000313" key="1">
    <source>
        <dbReference type="EMBL" id="KEQ90793.1"/>
    </source>
</evidence>
<dbReference type="Proteomes" id="UP000030641">
    <property type="component" value="Unassembled WGS sequence"/>
</dbReference>
<keyword evidence="2" id="KW-1185">Reference proteome</keyword>
<dbReference type="OrthoDB" id="5279008at2759"/>
<dbReference type="AlphaFoldDB" id="A0A074XZ17"/>
<gene>
    <name evidence="1" type="ORF">AUEXF2481DRAFT_33592</name>
</gene>
<evidence type="ECO:0000313" key="2">
    <source>
        <dbReference type="Proteomes" id="UP000030641"/>
    </source>
</evidence>
<dbReference type="EMBL" id="KL584785">
    <property type="protein sequence ID" value="KEQ90793.1"/>
    <property type="molecule type" value="Genomic_DNA"/>
</dbReference>
<protein>
    <submittedName>
        <fullName evidence="1">Uncharacterized protein</fullName>
    </submittedName>
</protein>